<protein>
    <submittedName>
        <fullName evidence="3">Uncharacterized protein</fullName>
    </submittedName>
</protein>
<keyword evidence="2" id="KW-0732">Signal</keyword>
<feature type="chain" id="PRO_5018229377" evidence="2">
    <location>
        <begin position="18"/>
        <end position="189"/>
    </location>
</feature>
<feature type="signal peptide" evidence="2">
    <location>
        <begin position="1"/>
        <end position="17"/>
    </location>
</feature>
<feature type="compositionally biased region" description="Acidic residues" evidence="1">
    <location>
        <begin position="49"/>
        <end position="62"/>
    </location>
</feature>
<dbReference type="AlphaFoldDB" id="A0A3L6L3I2"/>
<dbReference type="Proteomes" id="UP000266743">
    <property type="component" value="Chromosome 9"/>
</dbReference>
<sequence>MRLTALLAYLVAMLVNGSLLNGEVEAKGAAAGLVNKFLNNPGVSRGDIEDPPDVEEEEEEEASIPYEKDMEYPDGSKSDEEAGAKPKGPTNKSDDNNLQEGNGGNSGTKGAVEGTNVETKSPAVKSDVDGLQKDDIEDPEDVTEVTKTDTCVDGGECESNGGGTEVLAASLSTNVVPLLLLVSAMLMMS</sequence>
<comment type="caution">
    <text evidence="3">The sequence shown here is derived from an EMBL/GenBank/DDBJ whole genome shotgun (WGS) entry which is preliminary data.</text>
</comment>
<organism evidence="3 4">
    <name type="scientific">Trypanosoma brucei equiperdum</name>
    <dbReference type="NCBI Taxonomy" id="630700"/>
    <lineage>
        <taxon>Eukaryota</taxon>
        <taxon>Discoba</taxon>
        <taxon>Euglenozoa</taxon>
        <taxon>Kinetoplastea</taxon>
        <taxon>Metakinetoplastina</taxon>
        <taxon>Trypanosomatida</taxon>
        <taxon>Trypanosomatidae</taxon>
        <taxon>Trypanosoma</taxon>
    </lineage>
</organism>
<accession>A0A3L6L3I2</accession>
<proteinExistence type="predicted"/>
<gene>
    <name evidence="3" type="ORF">DPX39_090079400</name>
</gene>
<evidence type="ECO:0000256" key="2">
    <source>
        <dbReference type="SAM" id="SignalP"/>
    </source>
</evidence>
<evidence type="ECO:0000313" key="4">
    <source>
        <dbReference type="Proteomes" id="UP000266743"/>
    </source>
</evidence>
<dbReference type="EMBL" id="QSBY01000009">
    <property type="protein sequence ID" value="RHW70698.1"/>
    <property type="molecule type" value="Genomic_DNA"/>
</dbReference>
<feature type="region of interest" description="Disordered" evidence="1">
    <location>
        <begin position="38"/>
        <end position="147"/>
    </location>
</feature>
<evidence type="ECO:0000313" key="3">
    <source>
        <dbReference type="EMBL" id="RHW70698.1"/>
    </source>
</evidence>
<feature type="compositionally biased region" description="Basic and acidic residues" evidence="1">
    <location>
        <begin position="66"/>
        <end position="84"/>
    </location>
</feature>
<name>A0A3L6L3I2_9TRYP</name>
<reference evidence="3 4" key="1">
    <citation type="submission" date="2018-09" db="EMBL/GenBank/DDBJ databases">
        <title>whole genome sequence of T. equiperdum IVM-t1 strain.</title>
        <authorList>
            <person name="Suganuma K."/>
        </authorList>
    </citation>
    <scope>NUCLEOTIDE SEQUENCE [LARGE SCALE GENOMIC DNA]</scope>
    <source>
        <strain evidence="3 4">IVM-t1</strain>
    </source>
</reference>
<evidence type="ECO:0000256" key="1">
    <source>
        <dbReference type="SAM" id="MobiDB-lite"/>
    </source>
</evidence>